<dbReference type="Proteomes" id="UP000317303">
    <property type="component" value="Unassembled WGS sequence"/>
</dbReference>
<evidence type="ECO:0000256" key="1">
    <source>
        <dbReference type="SAM" id="MobiDB-lite"/>
    </source>
</evidence>
<sequence length="414" mass="46270">MTIDDLVRAKRAISHAQADYLRALAAFAEQNPESAHSTAELAVLLSESEHTVKRELDWAWQLTTRLPMTMNALSEGVIDLHKASKVANQTNVLQDEMAKEVDRVIADKLRHRDAEGIRRTAYRAVQRVDPAGAATRARQRRADRKVTLTHHDDAMASMSAYLPAEKASAAYARIDRAARALQDKNDTRTLDQLRADVLADWLIDESSTAVDASPKADIYVHIDFETLATLRDRPARLSGHGPVPAEIARQIAHNPTSTWRRVLTDASNGTPVEVSSTRYRPPAAVADYVRVRDSECRFPGCHRPAEFSDLDHVQPYSCDGETCAANLIGLCRRHHLVKHTEGWMFTLDPDGTLRIRTPSGVAYTGKPPHDDTLETLPEKIRAAKRRRKRKRSTRKRDDGHGHDPHGPTSTTDHQ</sequence>
<keyword evidence="4" id="KW-1185">Reference proteome</keyword>
<comment type="caution">
    <text evidence="3">The sequence shown here is derived from an EMBL/GenBank/DDBJ whole genome shotgun (WGS) entry which is preliminary data.</text>
</comment>
<feature type="region of interest" description="Disordered" evidence="1">
    <location>
        <begin position="360"/>
        <end position="414"/>
    </location>
</feature>
<evidence type="ECO:0000313" key="3">
    <source>
        <dbReference type="EMBL" id="TWH21791.1"/>
    </source>
</evidence>
<dbReference type="EMBL" id="VLJV01000001">
    <property type="protein sequence ID" value="TWH21791.1"/>
    <property type="molecule type" value="Genomic_DNA"/>
</dbReference>
<dbReference type="CDD" id="cd00085">
    <property type="entry name" value="HNHc"/>
    <property type="match status" value="1"/>
</dbReference>
<evidence type="ECO:0000259" key="2">
    <source>
        <dbReference type="SMART" id="SM00507"/>
    </source>
</evidence>
<feature type="compositionally biased region" description="Basic residues" evidence="1">
    <location>
        <begin position="382"/>
        <end position="394"/>
    </location>
</feature>
<feature type="compositionally biased region" description="Basic and acidic residues" evidence="1">
    <location>
        <begin position="395"/>
        <end position="405"/>
    </location>
</feature>
<dbReference type="AlphaFoldDB" id="A0A660CKT7"/>
<accession>A0A660CKT7</accession>
<evidence type="ECO:0000313" key="4">
    <source>
        <dbReference type="Proteomes" id="UP000317303"/>
    </source>
</evidence>
<protein>
    <submittedName>
        <fullName evidence="3">Uncharacterized protein DUF222</fullName>
    </submittedName>
</protein>
<organism evidence="3 4">
    <name type="scientific">Prauserella rugosa</name>
    <dbReference type="NCBI Taxonomy" id="43354"/>
    <lineage>
        <taxon>Bacteria</taxon>
        <taxon>Bacillati</taxon>
        <taxon>Actinomycetota</taxon>
        <taxon>Actinomycetes</taxon>
        <taxon>Pseudonocardiales</taxon>
        <taxon>Pseudonocardiaceae</taxon>
        <taxon>Prauserella</taxon>
    </lineage>
</organism>
<proteinExistence type="predicted"/>
<gene>
    <name evidence="3" type="ORF">JD82_03660</name>
</gene>
<dbReference type="InterPro" id="IPR003870">
    <property type="entry name" value="DUF222"/>
</dbReference>
<feature type="domain" description="HNH nuclease" evidence="2">
    <location>
        <begin position="284"/>
        <end position="336"/>
    </location>
</feature>
<dbReference type="SMART" id="SM00507">
    <property type="entry name" value="HNHc"/>
    <property type="match status" value="1"/>
</dbReference>
<name>A0A660CKT7_9PSEU</name>
<dbReference type="RefSeq" id="WP_051757368.1">
    <property type="nucleotide sequence ID" value="NZ_JOIJ01000001.1"/>
</dbReference>
<reference evidence="3 4" key="1">
    <citation type="submission" date="2019-07" db="EMBL/GenBank/DDBJ databases">
        <title>R&amp;d 2014.</title>
        <authorList>
            <person name="Klenk H.-P."/>
        </authorList>
    </citation>
    <scope>NUCLEOTIDE SEQUENCE [LARGE SCALE GENOMIC DNA]</scope>
    <source>
        <strain evidence="3 4">DSM 43194</strain>
    </source>
</reference>
<dbReference type="InterPro" id="IPR003615">
    <property type="entry name" value="HNH_nuc"/>
</dbReference>
<dbReference type="Pfam" id="PF02720">
    <property type="entry name" value="DUF222"/>
    <property type="match status" value="1"/>
</dbReference>
<feature type="compositionally biased region" description="Basic and acidic residues" evidence="1">
    <location>
        <begin position="367"/>
        <end position="381"/>
    </location>
</feature>